<dbReference type="InterPro" id="IPR057006">
    <property type="entry name" value="Phage_TAC_19"/>
</dbReference>
<dbReference type="EMBL" id="LNQP01000013">
    <property type="protein sequence ID" value="KSU88906.1"/>
    <property type="molecule type" value="Genomic_DNA"/>
</dbReference>
<gene>
    <name evidence="1" type="ORF">AS180_05240</name>
</gene>
<evidence type="ECO:0008006" key="3">
    <source>
        <dbReference type="Google" id="ProtNLM"/>
    </source>
</evidence>
<evidence type="ECO:0000313" key="1">
    <source>
        <dbReference type="EMBL" id="KSU88906.1"/>
    </source>
</evidence>
<proteinExistence type="predicted"/>
<dbReference type="RefSeq" id="WP_025906991.1">
    <property type="nucleotide sequence ID" value="NZ_KQ758633.1"/>
</dbReference>
<sequence length="116" mass="13052">MANLKRNTIELVTDVKEGEIITETFLTPPFIPLSVVYQAMDLAAEMQKVKADNEKELIDKLVDFVANEVYKGKFTKQNLIDGLHAPQAVETLQAQIAFIARGQQTDETKKFLAKKN</sequence>
<evidence type="ECO:0000313" key="2">
    <source>
        <dbReference type="Proteomes" id="UP000053681"/>
    </source>
</evidence>
<keyword evidence="2" id="KW-1185">Reference proteome</keyword>
<comment type="caution">
    <text evidence="1">The sequence shown here is derived from an EMBL/GenBank/DDBJ whole genome shotgun (WGS) entry which is preliminary data.</text>
</comment>
<protein>
    <recommendedName>
        <fullName evidence="3">Phage protein</fullName>
    </recommendedName>
</protein>
<accession>A0A0V8JPH0</accession>
<dbReference type="Pfam" id="PF23857">
    <property type="entry name" value="Phage_TAC_19"/>
    <property type="match status" value="1"/>
</dbReference>
<dbReference type="AlphaFoldDB" id="A0A0V8JPH0"/>
<reference evidence="1 2" key="1">
    <citation type="submission" date="2015-11" db="EMBL/GenBank/DDBJ databases">
        <title>Bacillus caseinolyticus sp nov.</title>
        <authorList>
            <person name="Dastager S.G."/>
            <person name="Mawlankar R."/>
        </authorList>
    </citation>
    <scope>NUCLEOTIDE SEQUENCE [LARGE SCALE GENOMIC DNA]</scope>
    <source>
        <strain evidence="1 2">SGD-V-76</strain>
    </source>
</reference>
<dbReference type="Proteomes" id="UP000053681">
    <property type="component" value="Unassembled WGS sequence"/>
</dbReference>
<dbReference type="NCBIfam" id="NF047360">
    <property type="entry name" value="tail_chap_PVL"/>
    <property type="match status" value="1"/>
</dbReference>
<name>A0A0V8JPH0_9BACI</name>
<organism evidence="1 2">
    <name type="scientific">Priestia veravalensis</name>
    <dbReference type="NCBI Taxonomy" id="1414648"/>
    <lineage>
        <taxon>Bacteria</taxon>
        <taxon>Bacillati</taxon>
        <taxon>Bacillota</taxon>
        <taxon>Bacilli</taxon>
        <taxon>Bacillales</taxon>
        <taxon>Bacillaceae</taxon>
        <taxon>Priestia</taxon>
    </lineage>
</organism>